<dbReference type="Proteomes" id="UP000239899">
    <property type="component" value="Unassembled WGS sequence"/>
</dbReference>
<dbReference type="EMBL" id="LHPG02000003">
    <property type="protein sequence ID" value="PRW59512.1"/>
    <property type="molecule type" value="Genomic_DNA"/>
</dbReference>
<dbReference type="PANTHER" id="PTHR10815">
    <property type="entry name" value="METHYLATED-DNA--PROTEIN-CYSTEINE METHYLTRANSFERASE"/>
    <property type="match status" value="1"/>
</dbReference>
<evidence type="ECO:0000256" key="11">
    <source>
        <dbReference type="ARBA" id="ARBA00049348"/>
    </source>
</evidence>
<dbReference type="GO" id="GO:0032259">
    <property type="term" value="P:methylation"/>
    <property type="evidence" value="ECO:0007669"/>
    <property type="project" value="UniProtKB-KW"/>
</dbReference>
<dbReference type="GO" id="GO:0003908">
    <property type="term" value="F:methylated-DNA-[protein]-cysteine S-methyltransferase activity"/>
    <property type="evidence" value="ECO:0007669"/>
    <property type="project" value="UniProtKB-EC"/>
</dbReference>
<evidence type="ECO:0000256" key="3">
    <source>
        <dbReference type="ARBA" id="ARBA00011918"/>
    </source>
</evidence>
<evidence type="ECO:0000256" key="5">
    <source>
        <dbReference type="ARBA" id="ARBA00022603"/>
    </source>
</evidence>
<evidence type="ECO:0000313" key="15">
    <source>
        <dbReference type="Proteomes" id="UP000239899"/>
    </source>
</evidence>
<evidence type="ECO:0000256" key="6">
    <source>
        <dbReference type="ARBA" id="ARBA00022679"/>
    </source>
</evidence>
<comment type="catalytic activity">
    <reaction evidence="1">
        <text>a 4-O-methyl-thymidine in DNA + L-cysteinyl-[protein] = a thymidine in DNA + S-methyl-L-cysteinyl-[protein]</text>
        <dbReference type="Rhea" id="RHEA:53428"/>
        <dbReference type="Rhea" id="RHEA-COMP:10131"/>
        <dbReference type="Rhea" id="RHEA-COMP:10132"/>
        <dbReference type="Rhea" id="RHEA-COMP:13555"/>
        <dbReference type="Rhea" id="RHEA-COMP:13556"/>
        <dbReference type="ChEBI" id="CHEBI:29950"/>
        <dbReference type="ChEBI" id="CHEBI:82612"/>
        <dbReference type="ChEBI" id="CHEBI:137386"/>
        <dbReference type="ChEBI" id="CHEBI:137387"/>
        <dbReference type="EC" id="2.1.1.63"/>
    </reaction>
</comment>
<sequence length="180" mass="18235">MAKGAAQPKGGPKPRRSSGGVAKPPRRPAKPAAAAAAKPAATAGAEAPAAAPAPAAGKPNRPPTAFESRLYAVCKCIPAGRVATYGVMAEVLGSAPRACGQALRRNPYAPVVPCHRVIAASLELGGFSGGWGLGCDTVHKKRRLLEEEGVRFDDHGRLLASDKSAVMTAAELRAAASGVL</sequence>
<dbReference type="SUPFAM" id="SSF46767">
    <property type="entry name" value="Methylated DNA-protein cysteine methyltransferase, C-terminal domain"/>
    <property type="match status" value="1"/>
</dbReference>
<keyword evidence="7" id="KW-0227">DNA damage</keyword>
<evidence type="ECO:0000313" key="14">
    <source>
        <dbReference type="EMBL" id="PRW59512.1"/>
    </source>
</evidence>
<gene>
    <name evidence="14" type="ORF">C2E21_1785</name>
</gene>
<feature type="region of interest" description="Disordered" evidence="12">
    <location>
        <begin position="1"/>
        <end position="62"/>
    </location>
</feature>
<proteinExistence type="inferred from homology"/>
<evidence type="ECO:0000256" key="10">
    <source>
        <dbReference type="ARBA" id="ARBA00031621"/>
    </source>
</evidence>
<dbReference type="STRING" id="3076.A0A2P6TZL5"/>
<reference evidence="14 15" key="1">
    <citation type="journal article" date="2018" name="Plant J.">
        <title>Genome sequences of Chlorella sorokiniana UTEX 1602 and Micractinium conductrix SAG 241.80: implications to maltose excretion by a green alga.</title>
        <authorList>
            <person name="Arriola M.B."/>
            <person name="Velmurugan N."/>
            <person name="Zhang Y."/>
            <person name="Plunkett M.H."/>
            <person name="Hondzo H."/>
            <person name="Barney B.M."/>
        </authorList>
    </citation>
    <scope>NUCLEOTIDE SEQUENCE [LARGE SCALE GENOMIC DNA]</scope>
    <source>
        <strain evidence="15">UTEX 1602</strain>
    </source>
</reference>
<dbReference type="InterPro" id="IPR014048">
    <property type="entry name" value="MethylDNA_cys_MeTrfase_DNA-bd"/>
</dbReference>
<dbReference type="InterPro" id="IPR036217">
    <property type="entry name" value="MethylDNA_cys_MeTrfase_DNAb"/>
</dbReference>
<evidence type="ECO:0000256" key="9">
    <source>
        <dbReference type="ARBA" id="ARBA00030795"/>
    </source>
</evidence>
<dbReference type="NCBIfam" id="TIGR00589">
    <property type="entry name" value="ogt"/>
    <property type="match status" value="1"/>
</dbReference>
<evidence type="ECO:0000256" key="7">
    <source>
        <dbReference type="ARBA" id="ARBA00022763"/>
    </source>
</evidence>
<keyword evidence="8" id="KW-0234">DNA repair</keyword>
<keyword evidence="5" id="KW-0489">Methyltransferase</keyword>
<organism evidence="14 15">
    <name type="scientific">Chlorella sorokiniana</name>
    <name type="common">Freshwater green alga</name>
    <dbReference type="NCBI Taxonomy" id="3076"/>
    <lineage>
        <taxon>Eukaryota</taxon>
        <taxon>Viridiplantae</taxon>
        <taxon>Chlorophyta</taxon>
        <taxon>core chlorophytes</taxon>
        <taxon>Trebouxiophyceae</taxon>
        <taxon>Chlorellales</taxon>
        <taxon>Chlorellaceae</taxon>
        <taxon>Chlorella clade</taxon>
        <taxon>Chlorella</taxon>
    </lineage>
</organism>
<dbReference type="Pfam" id="PF01035">
    <property type="entry name" value="DNA_binding_1"/>
    <property type="match status" value="1"/>
</dbReference>
<evidence type="ECO:0000256" key="2">
    <source>
        <dbReference type="ARBA" id="ARBA00008711"/>
    </source>
</evidence>
<dbReference type="CDD" id="cd06445">
    <property type="entry name" value="ATase"/>
    <property type="match status" value="1"/>
</dbReference>
<accession>A0A2P6TZL5</accession>
<dbReference type="OrthoDB" id="1907495at2759"/>
<keyword evidence="6" id="KW-0808">Transferase</keyword>
<feature type="compositionally biased region" description="Low complexity" evidence="12">
    <location>
        <begin position="30"/>
        <end position="59"/>
    </location>
</feature>
<feature type="domain" description="Methylated-DNA-[protein]-cysteine S-methyltransferase DNA binding" evidence="13">
    <location>
        <begin position="66"/>
        <end position="150"/>
    </location>
</feature>
<keyword evidence="15" id="KW-1185">Reference proteome</keyword>
<evidence type="ECO:0000256" key="12">
    <source>
        <dbReference type="SAM" id="MobiDB-lite"/>
    </source>
</evidence>
<evidence type="ECO:0000256" key="8">
    <source>
        <dbReference type="ARBA" id="ARBA00023204"/>
    </source>
</evidence>
<comment type="similarity">
    <text evidence="2">Belongs to the MGMT family.</text>
</comment>
<comment type="caution">
    <text evidence="14">The sequence shown here is derived from an EMBL/GenBank/DDBJ whole genome shotgun (WGS) entry which is preliminary data.</text>
</comment>
<dbReference type="AlphaFoldDB" id="A0A2P6TZL5"/>
<name>A0A2P6TZL5_CHLSO</name>
<dbReference type="EC" id="2.1.1.63" evidence="3"/>
<evidence type="ECO:0000259" key="13">
    <source>
        <dbReference type="Pfam" id="PF01035"/>
    </source>
</evidence>
<evidence type="ECO:0000256" key="4">
    <source>
        <dbReference type="ARBA" id="ARBA00015377"/>
    </source>
</evidence>
<dbReference type="InterPro" id="IPR036388">
    <property type="entry name" value="WH-like_DNA-bd_sf"/>
</dbReference>
<protein>
    <recommendedName>
        <fullName evidence="4">Methylated-DNA--protein-cysteine methyltransferase</fullName>
        <ecNumber evidence="3">2.1.1.63</ecNumber>
    </recommendedName>
    <alternativeName>
        <fullName evidence="9">6-O-methylguanine-DNA methyltransferase</fullName>
    </alternativeName>
    <alternativeName>
        <fullName evidence="10">O-6-methylguanine-DNA-alkyltransferase</fullName>
    </alternativeName>
</protein>
<dbReference type="InterPro" id="IPR001497">
    <property type="entry name" value="MethylDNA_cys_MeTrfase_AS"/>
</dbReference>
<dbReference type="PANTHER" id="PTHR10815:SF13">
    <property type="entry name" value="METHYLATED-DNA--PROTEIN-CYSTEINE METHYLTRANSFERASE"/>
    <property type="match status" value="1"/>
</dbReference>
<comment type="catalytic activity">
    <reaction evidence="11">
        <text>a 6-O-methyl-2'-deoxyguanosine in DNA + L-cysteinyl-[protein] = S-methyl-L-cysteinyl-[protein] + a 2'-deoxyguanosine in DNA</text>
        <dbReference type="Rhea" id="RHEA:24000"/>
        <dbReference type="Rhea" id="RHEA-COMP:10131"/>
        <dbReference type="Rhea" id="RHEA-COMP:10132"/>
        <dbReference type="Rhea" id="RHEA-COMP:11367"/>
        <dbReference type="Rhea" id="RHEA-COMP:11368"/>
        <dbReference type="ChEBI" id="CHEBI:29950"/>
        <dbReference type="ChEBI" id="CHEBI:82612"/>
        <dbReference type="ChEBI" id="CHEBI:85445"/>
        <dbReference type="ChEBI" id="CHEBI:85448"/>
        <dbReference type="EC" id="2.1.1.63"/>
    </reaction>
</comment>
<dbReference type="GO" id="GO:0006281">
    <property type="term" value="P:DNA repair"/>
    <property type="evidence" value="ECO:0007669"/>
    <property type="project" value="UniProtKB-KW"/>
</dbReference>
<dbReference type="PROSITE" id="PS00374">
    <property type="entry name" value="MGMT"/>
    <property type="match status" value="1"/>
</dbReference>
<evidence type="ECO:0000256" key="1">
    <source>
        <dbReference type="ARBA" id="ARBA00001286"/>
    </source>
</evidence>
<dbReference type="Gene3D" id="1.10.10.10">
    <property type="entry name" value="Winged helix-like DNA-binding domain superfamily/Winged helix DNA-binding domain"/>
    <property type="match status" value="1"/>
</dbReference>